<organism evidence="1 2">
    <name type="scientific">Allacma fusca</name>
    <dbReference type="NCBI Taxonomy" id="39272"/>
    <lineage>
        <taxon>Eukaryota</taxon>
        <taxon>Metazoa</taxon>
        <taxon>Ecdysozoa</taxon>
        <taxon>Arthropoda</taxon>
        <taxon>Hexapoda</taxon>
        <taxon>Collembola</taxon>
        <taxon>Symphypleona</taxon>
        <taxon>Sminthuridae</taxon>
        <taxon>Allacma</taxon>
    </lineage>
</organism>
<name>A0A8J2PAJ6_9HEXA</name>
<evidence type="ECO:0000313" key="2">
    <source>
        <dbReference type="Proteomes" id="UP000708208"/>
    </source>
</evidence>
<sequence length="67" mass="7538">CKRIKKFLRGQVLLEIPIYKLRIILEDISNGVHGNSCGRFLRITPACFGRYVGNVVTFSMLILQNGG</sequence>
<dbReference type="EMBL" id="CAJVCH010231816">
    <property type="protein sequence ID" value="CAG7732452.1"/>
    <property type="molecule type" value="Genomic_DNA"/>
</dbReference>
<proteinExistence type="predicted"/>
<dbReference type="Proteomes" id="UP000708208">
    <property type="component" value="Unassembled WGS sequence"/>
</dbReference>
<gene>
    <name evidence="1" type="ORF">AFUS01_LOCUS20971</name>
</gene>
<accession>A0A8J2PAJ6</accession>
<keyword evidence="2" id="KW-1185">Reference proteome</keyword>
<evidence type="ECO:0000313" key="1">
    <source>
        <dbReference type="EMBL" id="CAG7732452.1"/>
    </source>
</evidence>
<protein>
    <submittedName>
        <fullName evidence="1">Uncharacterized protein</fullName>
    </submittedName>
</protein>
<comment type="caution">
    <text evidence="1">The sequence shown here is derived from an EMBL/GenBank/DDBJ whole genome shotgun (WGS) entry which is preliminary data.</text>
</comment>
<feature type="non-terminal residue" evidence="1">
    <location>
        <position position="1"/>
    </location>
</feature>
<reference evidence="1" key="1">
    <citation type="submission" date="2021-06" db="EMBL/GenBank/DDBJ databases">
        <authorList>
            <person name="Hodson N. C."/>
            <person name="Mongue J. A."/>
            <person name="Jaron S. K."/>
        </authorList>
    </citation>
    <scope>NUCLEOTIDE SEQUENCE</scope>
</reference>
<dbReference type="AlphaFoldDB" id="A0A8J2PAJ6"/>